<evidence type="ECO:0000313" key="1">
    <source>
        <dbReference type="EMBL" id="AIR88058.1"/>
    </source>
</evidence>
<dbReference type="GeneID" id="33049723"/>
<evidence type="ECO:0000313" key="2">
    <source>
        <dbReference type="Proteomes" id="UP000029493"/>
    </source>
</evidence>
<organism evidence="1 2">
    <name type="scientific">Pseudomonas cremoricolorata</name>
    <dbReference type="NCBI Taxonomy" id="157783"/>
    <lineage>
        <taxon>Bacteria</taxon>
        <taxon>Pseudomonadati</taxon>
        <taxon>Pseudomonadota</taxon>
        <taxon>Gammaproteobacteria</taxon>
        <taxon>Pseudomonadales</taxon>
        <taxon>Pseudomonadaceae</taxon>
        <taxon>Pseudomonas</taxon>
    </lineage>
</organism>
<reference evidence="1 2" key="1">
    <citation type="submission" date="2014-09" db="EMBL/GenBank/DDBJ databases">
        <authorList>
            <person name="Chan K.-G."/>
        </authorList>
    </citation>
    <scope>NUCLEOTIDE SEQUENCE [LARGE SCALE GENOMIC DNA]</scope>
    <source>
        <strain evidence="1 2">ND07</strain>
    </source>
</reference>
<keyword evidence="2" id="KW-1185">Reference proteome</keyword>
<sequence length="81" mass="9102">MYKKRFADVVAGSQVGFDKFTTLIVRPQPLSIMIGIDARTRFSAATAAMAQALGLLYIDHPDDTDRDCRRPERRCSKGRAR</sequence>
<dbReference type="EMBL" id="CP009455">
    <property type="protein sequence ID" value="AIR88058.1"/>
    <property type="molecule type" value="Genomic_DNA"/>
</dbReference>
<dbReference type="AlphaFoldDB" id="A0A089Y876"/>
<proteinExistence type="predicted"/>
<name>A0A089Y876_9PSED</name>
<dbReference type="KEGG" id="psw:LK03_01835"/>
<accession>A0A089Y876</accession>
<gene>
    <name evidence="1" type="ORF">LK03_01835</name>
</gene>
<dbReference type="Proteomes" id="UP000029493">
    <property type="component" value="Chromosome"/>
</dbReference>
<protein>
    <submittedName>
        <fullName evidence="1">Uncharacterized protein</fullName>
    </submittedName>
</protein>